<organism evidence="1 2">
    <name type="scientific">Ascidiaceihabitans donghaensis</name>
    <dbReference type="NCBI Taxonomy" id="1510460"/>
    <lineage>
        <taxon>Bacteria</taxon>
        <taxon>Pseudomonadati</taxon>
        <taxon>Pseudomonadota</taxon>
        <taxon>Alphaproteobacteria</taxon>
        <taxon>Rhodobacterales</taxon>
        <taxon>Paracoccaceae</taxon>
        <taxon>Ascidiaceihabitans</taxon>
    </lineage>
</organism>
<evidence type="ECO:0000313" key="1">
    <source>
        <dbReference type="EMBL" id="SPH20326.1"/>
    </source>
</evidence>
<dbReference type="Proteomes" id="UP000244880">
    <property type="component" value="Unassembled WGS sequence"/>
</dbReference>
<accession>A0A2R8BBN8</accession>
<dbReference type="EMBL" id="OMOR01000001">
    <property type="protein sequence ID" value="SPH20326.1"/>
    <property type="molecule type" value="Genomic_DNA"/>
</dbReference>
<keyword evidence="2" id="KW-1185">Reference proteome</keyword>
<evidence type="ECO:0000313" key="2">
    <source>
        <dbReference type="Proteomes" id="UP000244880"/>
    </source>
</evidence>
<sequence length="249" mass="27728">MKFETTPSFESYFDLAEASTQMALSSHSDAMRILEQIHTVFVTELPLISDGWGPSQGLLNISSLMTWLTSIRVATTGHSASAFPLFRTSLEAACYAYNIWAQPELEQVWLERNRDDKAHRKSRRAFTSAVKDAAKHLVKRSFVWPGTEDWINTAYNQSIDFGAHPNPKSILPGVRIDDQRTDGMVGLNLAGVYGGDSFEAERLLVASIDYGQLILLVAGCGTEQPSQNIFDSLNLINDSKEKYVADRFS</sequence>
<proteinExistence type="predicted"/>
<dbReference type="AlphaFoldDB" id="A0A2R8BBN8"/>
<name>A0A2R8BBN8_9RHOB</name>
<dbReference type="RefSeq" id="WP_146188189.1">
    <property type="nucleotide sequence ID" value="NZ_OMOR01000001.1"/>
</dbReference>
<gene>
    <name evidence="1" type="ORF">ASD8599_01062</name>
</gene>
<reference evidence="1 2" key="1">
    <citation type="submission" date="2018-03" db="EMBL/GenBank/DDBJ databases">
        <authorList>
            <person name="Keele B.F."/>
        </authorList>
    </citation>
    <scope>NUCLEOTIDE SEQUENCE [LARGE SCALE GENOMIC DNA]</scope>
    <source>
        <strain evidence="1 2">CECT 8599</strain>
    </source>
</reference>
<protein>
    <submittedName>
        <fullName evidence="1">Uncharacterized protein</fullName>
    </submittedName>
</protein>
<dbReference type="OrthoDB" id="7848063at2"/>